<evidence type="ECO:0000256" key="2">
    <source>
        <dbReference type="ARBA" id="ARBA00023136"/>
    </source>
</evidence>
<keyword evidence="5" id="KW-1185">Reference proteome</keyword>
<evidence type="ECO:0000256" key="3">
    <source>
        <dbReference type="ARBA" id="ARBA00023237"/>
    </source>
</evidence>
<accession>A0ABS7BLN3</accession>
<comment type="subcellular location">
    <subcellularLocation>
        <location evidence="1">Cell outer membrane</location>
    </subcellularLocation>
</comment>
<dbReference type="PANTHER" id="PTHR47234:SF1">
    <property type="entry name" value="TONB-DEPENDENT RECEPTOR"/>
    <property type="match status" value="1"/>
</dbReference>
<dbReference type="InterPro" id="IPR037066">
    <property type="entry name" value="Plug_dom_sf"/>
</dbReference>
<dbReference type="RefSeq" id="WP_219747771.1">
    <property type="nucleotide sequence ID" value="NZ_JAHXZN010000001.1"/>
</dbReference>
<evidence type="ECO:0000313" key="5">
    <source>
        <dbReference type="Proteomes" id="UP000759103"/>
    </source>
</evidence>
<comment type="caution">
    <text evidence="4">The sequence shown here is derived from an EMBL/GenBank/DDBJ whole genome shotgun (WGS) entry which is preliminary data.</text>
</comment>
<dbReference type="Proteomes" id="UP000759103">
    <property type="component" value="Unassembled WGS sequence"/>
</dbReference>
<sequence>MTDACAQEVPSGRPAATIDAAPDIVVVGRRGSAVTDIAPLAELDADAIAALGAQSLDEVNRAIQGQTRAADGSAPILLLNAQRVSGYQEIQSLPPEAIEKIEILPEPAALRYGFPPSRRVVNYITKRRFTQVEARTALGSTLPTGRGTINARSGYTHLRDDARLTANLDYARSDPLYWSDRRLQPDPDVPFDALGNVTGLAGGAIDPALSTLAGGTVMIAPVPADAGARETLVGYAAAANRPRLFDYGRTLTLAPANDTIKGEAVLGARVGATLGASLSLSLEHSRDRSLAGPASASLIVPPSDRYSPFAGPVMLNRFLTEATPLHVSEGRTTLAVGATLRGALAGWQWDATVALNQTVQSGVTERAIDLFGAQAALVGGADPFVPLSSALLAKRLTDRTWQRTRTLAAKLVASDDPFLLPAGRATVTATLEATRLSAASSLRGVDTFDLRLRRNQAEVGLALNLPLASRANNVLGAIGDVSASASVNVRQIERFGTLSDNTIGLAWTPFRGLQLIGSLRRSRAAPDLIQLSAPPRTLENVPLFDLASGRTTVVTLSRSGNPALLADRRTMRSLSLTWKPWQNSELRLAASYEVTQIRDQTGVLVTLTPRAEALVPELFVRDAGGRLRSVTFRPINFDLERQRKLQLTLTSSGRIGRSPLASSKGEASPGDERPSYYLGLIPTYAFEDRLRLREGAFFLDLLNGDTIGSYAPRVSGYAYAGANKRGYGGTLGLYYGGERLIRGDDRLNDLRFASIFQVALSAYVPVSGLLPDRDWAQHLQLRLEGANLLDSRQQVRNGSGATPSRYQTDSIDPLGRTVTVSLRKRF</sequence>
<keyword evidence="3" id="KW-0998">Cell outer membrane</keyword>
<keyword evidence="4" id="KW-0675">Receptor</keyword>
<organism evidence="4 5">
    <name type="scientific">Sphingomonas citri</name>
    <dbReference type="NCBI Taxonomy" id="2862499"/>
    <lineage>
        <taxon>Bacteria</taxon>
        <taxon>Pseudomonadati</taxon>
        <taxon>Pseudomonadota</taxon>
        <taxon>Alphaproteobacteria</taxon>
        <taxon>Sphingomonadales</taxon>
        <taxon>Sphingomonadaceae</taxon>
        <taxon>Sphingomonas</taxon>
    </lineage>
</organism>
<dbReference type="SUPFAM" id="SSF56935">
    <property type="entry name" value="Porins"/>
    <property type="match status" value="1"/>
</dbReference>
<proteinExistence type="predicted"/>
<dbReference type="InterPro" id="IPR036942">
    <property type="entry name" value="Beta-barrel_TonB_sf"/>
</dbReference>
<name>A0ABS7BLN3_9SPHN</name>
<dbReference type="Gene3D" id="2.40.170.20">
    <property type="entry name" value="TonB-dependent receptor, beta-barrel domain"/>
    <property type="match status" value="1"/>
</dbReference>
<reference evidence="4 5" key="1">
    <citation type="submission" date="2021-07" db="EMBL/GenBank/DDBJ databases">
        <title>Sphingomonas sp.</title>
        <authorList>
            <person name="Feng G."/>
            <person name="Li J."/>
            <person name="Pan M."/>
        </authorList>
    </citation>
    <scope>NUCLEOTIDE SEQUENCE [LARGE SCALE GENOMIC DNA]</scope>
    <source>
        <strain evidence="4 5">RRHST34</strain>
    </source>
</reference>
<dbReference type="EMBL" id="JAHXZN010000001">
    <property type="protein sequence ID" value="MBW6530405.1"/>
    <property type="molecule type" value="Genomic_DNA"/>
</dbReference>
<evidence type="ECO:0000256" key="1">
    <source>
        <dbReference type="ARBA" id="ARBA00004442"/>
    </source>
</evidence>
<keyword evidence="2" id="KW-0472">Membrane</keyword>
<evidence type="ECO:0000313" key="4">
    <source>
        <dbReference type="EMBL" id="MBW6530405.1"/>
    </source>
</evidence>
<dbReference type="PANTHER" id="PTHR47234">
    <property type="match status" value="1"/>
</dbReference>
<dbReference type="Gene3D" id="2.170.130.10">
    <property type="entry name" value="TonB-dependent receptor, plug domain"/>
    <property type="match status" value="1"/>
</dbReference>
<gene>
    <name evidence="4" type="ORF">KZ820_06630</name>
</gene>
<protein>
    <submittedName>
        <fullName evidence="4">TonB-dependent receptor</fullName>
    </submittedName>
</protein>